<keyword evidence="5" id="KW-1185">Reference proteome</keyword>
<dbReference type="EMBL" id="CP104213">
    <property type="protein sequence ID" value="UWX63470.1"/>
    <property type="molecule type" value="Genomic_DNA"/>
</dbReference>
<dbReference type="InterPro" id="IPR002347">
    <property type="entry name" value="SDR_fam"/>
</dbReference>
<gene>
    <name evidence="4" type="ORF">N0D28_12050</name>
</gene>
<dbReference type="PANTHER" id="PTHR43157">
    <property type="entry name" value="PHOSPHATIDYLINOSITOL-GLYCAN BIOSYNTHESIS CLASS F PROTEIN-RELATED"/>
    <property type="match status" value="1"/>
</dbReference>
<dbReference type="PRINTS" id="PR00080">
    <property type="entry name" value="SDRFAMILY"/>
</dbReference>
<dbReference type="PRINTS" id="PR00081">
    <property type="entry name" value="GDHRDH"/>
</dbReference>
<evidence type="ECO:0000313" key="4">
    <source>
        <dbReference type="EMBL" id="UWX63470.1"/>
    </source>
</evidence>
<dbReference type="Proteomes" id="UP001060261">
    <property type="component" value="Chromosome"/>
</dbReference>
<dbReference type="SUPFAM" id="SSF51735">
    <property type="entry name" value="NAD(P)-binding Rossmann-fold domains"/>
    <property type="match status" value="1"/>
</dbReference>
<accession>A0ABY5YEG9</accession>
<evidence type="ECO:0000313" key="5">
    <source>
        <dbReference type="Proteomes" id="UP001060261"/>
    </source>
</evidence>
<feature type="region of interest" description="Disordered" evidence="3">
    <location>
        <begin position="1"/>
        <end position="31"/>
    </location>
</feature>
<evidence type="ECO:0000256" key="1">
    <source>
        <dbReference type="ARBA" id="ARBA00023002"/>
    </source>
</evidence>
<evidence type="ECO:0000256" key="2">
    <source>
        <dbReference type="RuleBase" id="RU000363"/>
    </source>
</evidence>
<reference evidence="4" key="1">
    <citation type="submission" date="2022-09" db="EMBL/GenBank/DDBJ databases">
        <title>genome sequence of Deinococcus rubellus.</title>
        <authorList>
            <person name="Srinivasan S."/>
        </authorList>
    </citation>
    <scope>NUCLEOTIDE SEQUENCE</scope>
    <source>
        <strain evidence="4">Ant6</strain>
    </source>
</reference>
<name>A0ABY5YEG9_9DEIO</name>
<feature type="compositionally biased region" description="Polar residues" evidence="3">
    <location>
        <begin position="1"/>
        <end position="14"/>
    </location>
</feature>
<keyword evidence="1" id="KW-0560">Oxidoreductase</keyword>
<organism evidence="4 5">
    <name type="scientific">Deinococcus rubellus</name>
    <dbReference type="NCBI Taxonomy" id="1889240"/>
    <lineage>
        <taxon>Bacteria</taxon>
        <taxon>Thermotogati</taxon>
        <taxon>Deinococcota</taxon>
        <taxon>Deinococci</taxon>
        <taxon>Deinococcales</taxon>
        <taxon>Deinococcaceae</taxon>
        <taxon>Deinococcus</taxon>
    </lineage>
</organism>
<sequence length="297" mass="32212">MTSPQTLSPETSSEQSREYSRPIPRQSQMQGKTVLVTGATGGIGKATAADLVQQGAEVWIVGRNPEKTAAVEREIGAAGHLLADLSMRGEADRVAREFAERVGKLDVLVNNAGAIYNKRQESREGIELTWALNHLAYFIVTRGLLPLLRESRGRIVSVSSAAHAFGKMRWQDPEFKTGYSAWAAYGQSKLANILFTRELAYRERESSVTANALHPGMVASGFNQNNSGLVSRLSSLAAPLSLTDEQGAQTSIYLASSPEVEGQSGLYFARERVIQPAAQALDDAAGKRLWALSESYL</sequence>
<dbReference type="PANTHER" id="PTHR43157:SF31">
    <property type="entry name" value="PHOSPHATIDYLINOSITOL-GLYCAN BIOSYNTHESIS CLASS F PROTEIN"/>
    <property type="match status" value="1"/>
</dbReference>
<proteinExistence type="inferred from homology"/>
<dbReference type="CDD" id="cd05327">
    <property type="entry name" value="retinol-DH_like_SDR_c_like"/>
    <property type="match status" value="1"/>
</dbReference>
<dbReference type="Gene3D" id="3.40.50.720">
    <property type="entry name" value="NAD(P)-binding Rossmann-like Domain"/>
    <property type="match status" value="1"/>
</dbReference>
<dbReference type="Pfam" id="PF00106">
    <property type="entry name" value="adh_short"/>
    <property type="match status" value="1"/>
</dbReference>
<evidence type="ECO:0000256" key="3">
    <source>
        <dbReference type="SAM" id="MobiDB-lite"/>
    </source>
</evidence>
<dbReference type="InterPro" id="IPR036291">
    <property type="entry name" value="NAD(P)-bd_dom_sf"/>
</dbReference>
<comment type="similarity">
    <text evidence="2">Belongs to the short-chain dehydrogenases/reductases (SDR) family.</text>
</comment>
<protein>
    <submittedName>
        <fullName evidence="4">SDR family oxidoreductase</fullName>
    </submittedName>
</protein>
<dbReference type="RefSeq" id="WP_260559756.1">
    <property type="nucleotide sequence ID" value="NZ_BAABEC010000148.1"/>
</dbReference>